<dbReference type="SUPFAM" id="SSF57756">
    <property type="entry name" value="Retrovirus zinc finger-like domains"/>
    <property type="match status" value="1"/>
</dbReference>
<evidence type="ECO:0000256" key="2">
    <source>
        <dbReference type="SAM" id="Coils"/>
    </source>
</evidence>
<name>A0A9K3E8A4_HELAN</name>
<comment type="caution">
    <text evidence="5">The sequence shown here is derived from an EMBL/GenBank/DDBJ whole genome shotgun (WGS) entry which is preliminary data.</text>
</comment>
<dbReference type="Pfam" id="PF00098">
    <property type="entry name" value="zf-CCHC"/>
    <property type="match status" value="1"/>
</dbReference>
<organism evidence="5 6">
    <name type="scientific">Helianthus annuus</name>
    <name type="common">Common sunflower</name>
    <dbReference type="NCBI Taxonomy" id="4232"/>
    <lineage>
        <taxon>Eukaryota</taxon>
        <taxon>Viridiplantae</taxon>
        <taxon>Streptophyta</taxon>
        <taxon>Embryophyta</taxon>
        <taxon>Tracheophyta</taxon>
        <taxon>Spermatophyta</taxon>
        <taxon>Magnoliopsida</taxon>
        <taxon>eudicotyledons</taxon>
        <taxon>Gunneridae</taxon>
        <taxon>Pentapetalae</taxon>
        <taxon>asterids</taxon>
        <taxon>campanulids</taxon>
        <taxon>Asterales</taxon>
        <taxon>Asteraceae</taxon>
        <taxon>Asteroideae</taxon>
        <taxon>Heliantheae alliance</taxon>
        <taxon>Heliantheae</taxon>
        <taxon>Helianthus</taxon>
    </lineage>
</organism>
<dbReference type="Pfam" id="PF14223">
    <property type="entry name" value="Retrotran_gag_2"/>
    <property type="match status" value="1"/>
</dbReference>
<proteinExistence type="predicted"/>
<dbReference type="Gene3D" id="4.10.60.10">
    <property type="entry name" value="Zinc finger, CCHC-type"/>
    <property type="match status" value="1"/>
</dbReference>
<evidence type="ECO:0000313" key="5">
    <source>
        <dbReference type="EMBL" id="KAF5768826.1"/>
    </source>
</evidence>
<dbReference type="PROSITE" id="PS50158">
    <property type="entry name" value="ZF_CCHC"/>
    <property type="match status" value="1"/>
</dbReference>
<evidence type="ECO:0000259" key="4">
    <source>
        <dbReference type="PROSITE" id="PS50158"/>
    </source>
</evidence>
<feature type="region of interest" description="Disordered" evidence="3">
    <location>
        <begin position="196"/>
        <end position="229"/>
    </location>
</feature>
<dbReference type="Gramene" id="mRNA:HanXRQr2_Chr14g0641071">
    <property type="protein sequence ID" value="CDS:HanXRQr2_Chr14g0641071.1"/>
    <property type="gene ID" value="HanXRQr2_Chr14g0641071"/>
</dbReference>
<keyword evidence="2" id="KW-0175">Coiled coil</keyword>
<evidence type="ECO:0000256" key="1">
    <source>
        <dbReference type="PROSITE-ProRule" id="PRU00047"/>
    </source>
</evidence>
<dbReference type="InterPro" id="IPR036875">
    <property type="entry name" value="Znf_CCHC_sf"/>
</dbReference>
<gene>
    <name evidence="5" type="ORF">HanXRQr2_Chr14g0641071</name>
</gene>
<dbReference type="EMBL" id="MNCJ02000329">
    <property type="protein sequence ID" value="KAF5768826.1"/>
    <property type="molecule type" value="Genomic_DNA"/>
</dbReference>
<feature type="compositionally biased region" description="Low complexity" evidence="3">
    <location>
        <begin position="201"/>
        <end position="226"/>
    </location>
</feature>
<dbReference type="SMART" id="SM00343">
    <property type="entry name" value="ZnF_C2HC"/>
    <property type="match status" value="1"/>
</dbReference>
<dbReference type="AlphaFoldDB" id="A0A9K3E8A4"/>
<dbReference type="GO" id="GO:0003676">
    <property type="term" value="F:nucleic acid binding"/>
    <property type="evidence" value="ECO:0007669"/>
    <property type="project" value="InterPro"/>
</dbReference>
<keyword evidence="1" id="KW-0862">Zinc</keyword>
<dbReference type="Proteomes" id="UP000215914">
    <property type="component" value="Unassembled WGS sequence"/>
</dbReference>
<feature type="domain" description="CCHC-type" evidence="4">
    <location>
        <begin position="337"/>
        <end position="352"/>
    </location>
</feature>
<feature type="coiled-coil region" evidence="2">
    <location>
        <begin position="713"/>
        <end position="754"/>
    </location>
</feature>
<sequence length="871" mass="100472">MAMQMEKKKGEALRSQEEIDNFVAEQKCVALLFQSVREDIISLIDYKNAQDLWDKLRKKCIGNEEIVKNKKKLLKKEFDLFGCLKNESVCKMIERFGHLKLELVRHGIPISDEDIVDKLFDSLHDDMDWRYYVLMLKNTIAPAALTPNLVIEKLESHELELKKTYKVNNSTYQQNLGLYYPKNMLPTVTSPKTAYSAENVSSANRESQSSSSSKSHSGYHSGSTSSTNRSDAKFSCNIAIDLKNAQNFDEESAKQQMVFLASVLESYEGLVAGKIGNTNLTKEDYDQIDPEEMELVDIRWAMASAVRRAQRFMEITGRKSIGGPSTKLGFDKSKVTCFKCKQKGHFKRECRNAYVDESENPFRDDYYKKAIYHQNKSEPPRLKQAEEQREKSRALAVIYDDEGYDWSKEVLPEEDAVGYAFMACHDEPIPWKDTRTEEEKYKYRMMTAETKIIRLSGIYLEARRANRWDPDRECYLDRYGNVAIDDKTLDIEAIIAEYKEEDEYWQHKWWGTPTSKMIEEEKEKERKEKEEREKKENAETERSKMVNTELIDVTRKLTTENSEKMADQVLAAKALEVDSISVSESKEKVSQSVSTSRSGKKVDGNVDCKNCNKQCNFCSTVTYLNDEKLKNLKSKVKTFEDQILDRDTELKVSTERFNELTTKCDKITTENEKLILENRQIFEKFEKLKSVVKDSDDRNGKTFTENVHLRAVLQLKERTINEQLDEIANLKLKVKEFEIENERIQLKLNSYSSASFVLQHIVPKPIGKNKAGEDVFSDGTDVGFHKVPPPILDNYTKKQSSLVEIEEESDVSLPENIDVTFTSSNEEGVQNDVVKSVIDKVLKPDCDTSEEDGCFLDKYIPKQKSKNNLYD</sequence>
<dbReference type="InterPro" id="IPR001878">
    <property type="entry name" value="Znf_CCHC"/>
</dbReference>
<evidence type="ECO:0000256" key="3">
    <source>
        <dbReference type="SAM" id="MobiDB-lite"/>
    </source>
</evidence>
<reference evidence="5" key="2">
    <citation type="submission" date="2020-06" db="EMBL/GenBank/DDBJ databases">
        <title>Helianthus annuus Genome sequencing and assembly Release 2.</title>
        <authorList>
            <person name="Gouzy J."/>
            <person name="Langlade N."/>
            <person name="Munos S."/>
        </authorList>
    </citation>
    <scope>NUCLEOTIDE SEQUENCE</scope>
    <source>
        <tissue evidence="5">Leaves</tissue>
    </source>
</reference>
<protein>
    <submittedName>
        <fullName evidence="5">Transcription factor interactor and regulator CCHC(Zn) family</fullName>
    </submittedName>
</protein>
<keyword evidence="6" id="KW-1185">Reference proteome</keyword>
<evidence type="ECO:0000313" key="6">
    <source>
        <dbReference type="Proteomes" id="UP000215914"/>
    </source>
</evidence>
<keyword evidence="1" id="KW-0479">Metal-binding</keyword>
<feature type="region of interest" description="Disordered" evidence="3">
    <location>
        <begin position="519"/>
        <end position="542"/>
    </location>
</feature>
<accession>A0A9K3E8A4</accession>
<dbReference type="GO" id="GO:0008270">
    <property type="term" value="F:zinc ion binding"/>
    <property type="evidence" value="ECO:0007669"/>
    <property type="project" value="UniProtKB-KW"/>
</dbReference>
<keyword evidence="1" id="KW-0863">Zinc-finger</keyword>
<reference evidence="5" key="1">
    <citation type="journal article" date="2017" name="Nature">
        <title>The sunflower genome provides insights into oil metabolism, flowering and Asterid evolution.</title>
        <authorList>
            <person name="Badouin H."/>
            <person name="Gouzy J."/>
            <person name="Grassa C.J."/>
            <person name="Murat F."/>
            <person name="Staton S.E."/>
            <person name="Cottret L."/>
            <person name="Lelandais-Briere C."/>
            <person name="Owens G.L."/>
            <person name="Carrere S."/>
            <person name="Mayjonade B."/>
            <person name="Legrand L."/>
            <person name="Gill N."/>
            <person name="Kane N.C."/>
            <person name="Bowers J.E."/>
            <person name="Hubner S."/>
            <person name="Bellec A."/>
            <person name="Berard A."/>
            <person name="Berges H."/>
            <person name="Blanchet N."/>
            <person name="Boniface M.C."/>
            <person name="Brunel D."/>
            <person name="Catrice O."/>
            <person name="Chaidir N."/>
            <person name="Claudel C."/>
            <person name="Donnadieu C."/>
            <person name="Faraut T."/>
            <person name="Fievet G."/>
            <person name="Helmstetter N."/>
            <person name="King M."/>
            <person name="Knapp S.J."/>
            <person name="Lai Z."/>
            <person name="Le Paslier M.C."/>
            <person name="Lippi Y."/>
            <person name="Lorenzon L."/>
            <person name="Mandel J.R."/>
            <person name="Marage G."/>
            <person name="Marchand G."/>
            <person name="Marquand E."/>
            <person name="Bret-Mestries E."/>
            <person name="Morien E."/>
            <person name="Nambeesan S."/>
            <person name="Nguyen T."/>
            <person name="Pegot-Espagnet P."/>
            <person name="Pouilly N."/>
            <person name="Raftis F."/>
            <person name="Sallet E."/>
            <person name="Schiex T."/>
            <person name="Thomas J."/>
            <person name="Vandecasteele C."/>
            <person name="Vares D."/>
            <person name="Vear F."/>
            <person name="Vautrin S."/>
            <person name="Crespi M."/>
            <person name="Mangin B."/>
            <person name="Burke J.M."/>
            <person name="Salse J."/>
            <person name="Munos S."/>
            <person name="Vincourt P."/>
            <person name="Rieseberg L.H."/>
            <person name="Langlade N.B."/>
        </authorList>
    </citation>
    <scope>NUCLEOTIDE SEQUENCE</scope>
    <source>
        <tissue evidence="5">Leaves</tissue>
    </source>
</reference>